<dbReference type="InterPro" id="IPR006176">
    <property type="entry name" value="3-OHacyl-CoA_DH_NAD-bd"/>
</dbReference>
<dbReference type="SUPFAM" id="SSF48179">
    <property type="entry name" value="6-phosphogluconate dehydrogenase C-terminal domain-like"/>
    <property type="match status" value="1"/>
</dbReference>
<dbReference type="SUPFAM" id="SSF51735">
    <property type="entry name" value="NAD(P)-binding Rossmann-fold domains"/>
    <property type="match status" value="1"/>
</dbReference>
<evidence type="ECO:0000259" key="2">
    <source>
        <dbReference type="Pfam" id="PF00725"/>
    </source>
</evidence>
<keyword evidence="1" id="KW-0560">Oxidoreductase</keyword>
<name>A0ABY4EC32_VITST</name>
<dbReference type="Pfam" id="PF02737">
    <property type="entry name" value="3HCDH_N"/>
    <property type="match status" value="1"/>
</dbReference>
<evidence type="ECO:0000256" key="1">
    <source>
        <dbReference type="ARBA" id="ARBA00023002"/>
    </source>
</evidence>
<dbReference type="RefSeq" id="WP_019958182.1">
    <property type="nucleotide sequence ID" value="NZ_CP091512.1"/>
</dbReference>
<dbReference type="InterPro" id="IPR036291">
    <property type="entry name" value="NAD(P)-bd_dom_sf"/>
</dbReference>
<evidence type="ECO:0000259" key="3">
    <source>
        <dbReference type="Pfam" id="PF02737"/>
    </source>
</evidence>
<accession>A0ABY4EC32</accession>
<dbReference type="PANTHER" id="PTHR48075:SF5">
    <property type="entry name" value="3-HYDROXYBUTYRYL-COA DEHYDROGENASE"/>
    <property type="match status" value="1"/>
</dbReference>
<proteinExistence type="predicted"/>
<dbReference type="Gene3D" id="3.40.50.720">
    <property type="entry name" value="NAD(P)-binding Rossmann-like Domain"/>
    <property type="match status" value="1"/>
</dbReference>
<dbReference type="InterPro" id="IPR008927">
    <property type="entry name" value="6-PGluconate_DH-like_C_sf"/>
</dbReference>
<organism evidence="4 5">
    <name type="scientific">Vitreoscilla stercoraria</name>
    <dbReference type="NCBI Taxonomy" id="61"/>
    <lineage>
        <taxon>Bacteria</taxon>
        <taxon>Pseudomonadati</taxon>
        <taxon>Pseudomonadota</taxon>
        <taxon>Betaproteobacteria</taxon>
        <taxon>Neisseriales</taxon>
        <taxon>Neisseriaceae</taxon>
        <taxon>Vitreoscilla</taxon>
    </lineage>
</organism>
<evidence type="ECO:0000313" key="4">
    <source>
        <dbReference type="EMBL" id="UOO92908.1"/>
    </source>
</evidence>
<protein>
    <submittedName>
        <fullName evidence="4">3-hydroxyacyl-CoA dehydrogenase NAD-binding domain-containing protein</fullName>
    </submittedName>
</protein>
<dbReference type="InterPro" id="IPR006108">
    <property type="entry name" value="3HC_DH_C"/>
</dbReference>
<sequence>MQFESIKTVAIVGCGVIGASWAAFYLAKGFDVVAYDPAEGAQQRLQEWVNTFWQDLSEMGLVAGASLNRLRFETDLSQAVQHADFVQENGPERLELKQALYTQMDAAAPTQAIFASSSSGLKISDIQSVCQHPERVVLGHPFNPPHLLPLVEVIGGAQTDAAVVEQTMAFYQSLGKKAIRIHKEVPGHVANRLQAALWREAFYLVEQGVCSAQDVDTAITAGPGLRWALLGPYLNMQLANNAGFAHAMEHLGPPMTSWWNDLGSVTVDEALIDTLDTQVGAWLESLGGVNLRQERDTALLGLLKLREASQLP</sequence>
<keyword evidence="5" id="KW-1185">Reference proteome</keyword>
<reference evidence="4" key="2">
    <citation type="journal article" date="2022" name="Res Sq">
        <title>Evolution of multicellular longitudinally dividing oral cavity symbionts (Neisseriaceae).</title>
        <authorList>
            <person name="Nyongesa S."/>
            <person name="Weber P."/>
            <person name="Bernet E."/>
            <person name="Pullido F."/>
            <person name="Nieckarz M."/>
            <person name="Delaby M."/>
            <person name="Nieves C."/>
            <person name="Viehboeck T."/>
            <person name="Krause N."/>
            <person name="Rivera-Millot A."/>
            <person name="Nakamura A."/>
            <person name="Vischer N."/>
            <person name="VanNieuwenhze M."/>
            <person name="Brun Y."/>
            <person name="Cava F."/>
            <person name="Bulgheresi S."/>
            <person name="Veyrier F."/>
        </authorList>
    </citation>
    <scope>NUCLEOTIDE SEQUENCE</scope>
    <source>
        <strain evidence="4">SAG 1488-6</strain>
    </source>
</reference>
<dbReference type="Gene3D" id="1.10.1040.10">
    <property type="entry name" value="N-(1-d-carboxylethyl)-l-norvaline Dehydrogenase, domain 2"/>
    <property type="match status" value="1"/>
</dbReference>
<dbReference type="InterPro" id="IPR013328">
    <property type="entry name" value="6PGD_dom2"/>
</dbReference>
<reference evidence="4" key="1">
    <citation type="submission" date="2021-12" db="EMBL/GenBank/DDBJ databases">
        <authorList>
            <person name="Veyrier F.J."/>
        </authorList>
    </citation>
    <scope>NUCLEOTIDE SEQUENCE</scope>
    <source>
        <strain evidence="4">SAG 1488-6</strain>
    </source>
</reference>
<gene>
    <name evidence="4" type="ORF">LVJ81_02395</name>
</gene>
<dbReference type="EMBL" id="CP091512">
    <property type="protein sequence ID" value="UOO92908.1"/>
    <property type="molecule type" value="Genomic_DNA"/>
</dbReference>
<evidence type="ECO:0000313" key="5">
    <source>
        <dbReference type="Proteomes" id="UP000832034"/>
    </source>
</evidence>
<dbReference type="Proteomes" id="UP000832034">
    <property type="component" value="Chromosome"/>
</dbReference>
<dbReference type="Pfam" id="PF00725">
    <property type="entry name" value="3HCDH"/>
    <property type="match status" value="1"/>
</dbReference>
<dbReference type="PANTHER" id="PTHR48075">
    <property type="entry name" value="3-HYDROXYACYL-COA DEHYDROGENASE FAMILY PROTEIN"/>
    <property type="match status" value="1"/>
</dbReference>
<feature type="domain" description="3-hydroxyacyl-CoA dehydrogenase NAD binding" evidence="3">
    <location>
        <begin position="8"/>
        <end position="184"/>
    </location>
</feature>
<feature type="domain" description="3-hydroxyacyl-CoA dehydrogenase C-terminal" evidence="2">
    <location>
        <begin position="187"/>
        <end position="244"/>
    </location>
</feature>